<dbReference type="AlphaFoldDB" id="A0A4S8MXH9"/>
<organism evidence="1 2">
    <name type="scientific">Dendrothele bispora (strain CBS 962.96)</name>
    <dbReference type="NCBI Taxonomy" id="1314807"/>
    <lineage>
        <taxon>Eukaryota</taxon>
        <taxon>Fungi</taxon>
        <taxon>Dikarya</taxon>
        <taxon>Basidiomycota</taxon>
        <taxon>Agaricomycotina</taxon>
        <taxon>Agaricomycetes</taxon>
        <taxon>Agaricomycetidae</taxon>
        <taxon>Agaricales</taxon>
        <taxon>Agaricales incertae sedis</taxon>
        <taxon>Dendrothele</taxon>
    </lineage>
</organism>
<dbReference type="OrthoDB" id="18139at2759"/>
<evidence type="ECO:0000313" key="1">
    <source>
        <dbReference type="EMBL" id="THV08103.1"/>
    </source>
</evidence>
<name>A0A4S8MXH9_DENBC</name>
<protein>
    <submittedName>
        <fullName evidence="1">Uncharacterized protein</fullName>
    </submittedName>
</protein>
<reference evidence="1 2" key="1">
    <citation type="journal article" date="2019" name="Nat. Ecol. Evol.">
        <title>Megaphylogeny resolves global patterns of mushroom evolution.</title>
        <authorList>
            <person name="Varga T."/>
            <person name="Krizsan K."/>
            <person name="Foldi C."/>
            <person name="Dima B."/>
            <person name="Sanchez-Garcia M."/>
            <person name="Sanchez-Ramirez S."/>
            <person name="Szollosi G.J."/>
            <person name="Szarkandi J.G."/>
            <person name="Papp V."/>
            <person name="Albert L."/>
            <person name="Andreopoulos W."/>
            <person name="Angelini C."/>
            <person name="Antonin V."/>
            <person name="Barry K.W."/>
            <person name="Bougher N.L."/>
            <person name="Buchanan P."/>
            <person name="Buyck B."/>
            <person name="Bense V."/>
            <person name="Catcheside P."/>
            <person name="Chovatia M."/>
            <person name="Cooper J."/>
            <person name="Damon W."/>
            <person name="Desjardin D."/>
            <person name="Finy P."/>
            <person name="Geml J."/>
            <person name="Haridas S."/>
            <person name="Hughes K."/>
            <person name="Justo A."/>
            <person name="Karasinski D."/>
            <person name="Kautmanova I."/>
            <person name="Kiss B."/>
            <person name="Kocsube S."/>
            <person name="Kotiranta H."/>
            <person name="LaButti K.M."/>
            <person name="Lechner B.E."/>
            <person name="Liimatainen K."/>
            <person name="Lipzen A."/>
            <person name="Lukacs Z."/>
            <person name="Mihaltcheva S."/>
            <person name="Morgado L.N."/>
            <person name="Niskanen T."/>
            <person name="Noordeloos M.E."/>
            <person name="Ohm R.A."/>
            <person name="Ortiz-Santana B."/>
            <person name="Ovrebo C."/>
            <person name="Racz N."/>
            <person name="Riley R."/>
            <person name="Savchenko A."/>
            <person name="Shiryaev A."/>
            <person name="Soop K."/>
            <person name="Spirin V."/>
            <person name="Szebenyi C."/>
            <person name="Tomsovsky M."/>
            <person name="Tulloss R.E."/>
            <person name="Uehling J."/>
            <person name="Grigoriev I.V."/>
            <person name="Vagvolgyi C."/>
            <person name="Papp T."/>
            <person name="Martin F.M."/>
            <person name="Miettinen O."/>
            <person name="Hibbett D.S."/>
            <person name="Nagy L.G."/>
        </authorList>
    </citation>
    <scope>NUCLEOTIDE SEQUENCE [LARGE SCALE GENOMIC DNA]</scope>
    <source>
        <strain evidence="1 2">CBS 962.96</strain>
    </source>
</reference>
<dbReference type="EMBL" id="ML179035">
    <property type="protein sequence ID" value="THV08103.1"/>
    <property type="molecule type" value="Genomic_DNA"/>
</dbReference>
<accession>A0A4S8MXH9</accession>
<proteinExistence type="predicted"/>
<keyword evidence="2" id="KW-1185">Reference proteome</keyword>
<evidence type="ECO:0000313" key="2">
    <source>
        <dbReference type="Proteomes" id="UP000297245"/>
    </source>
</evidence>
<sequence length="115" mass="13206">MQVMRMTKLCWSMPVTPMSSDQEPKLMTTTVRDYDLRCVQAALSRLHWHHHDRFPSRLHDVHSTLLHPISYGSRKLVRRVKRLMVHVFGEKAEGGLKGPWKTGGGIFVGKSTIDI</sequence>
<gene>
    <name evidence="1" type="ORF">K435DRAFT_82</name>
</gene>
<dbReference type="Proteomes" id="UP000297245">
    <property type="component" value="Unassembled WGS sequence"/>
</dbReference>